<dbReference type="InterPro" id="IPR014720">
    <property type="entry name" value="dsRBD_dom"/>
</dbReference>
<dbReference type="PROSITE" id="PS50137">
    <property type="entry name" value="DS_RBD"/>
    <property type="match status" value="2"/>
</dbReference>
<dbReference type="GO" id="GO:0016887">
    <property type="term" value="F:ATP hydrolysis activity"/>
    <property type="evidence" value="ECO:0007669"/>
    <property type="project" value="TreeGrafter"/>
</dbReference>
<dbReference type="GO" id="GO:0050684">
    <property type="term" value="P:regulation of mRNA processing"/>
    <property type="evidence" value="ECO:0007669"/>
    <property type="project" value="TreeGrafter"/>
</dbReference>
<evidence type="ECO:0000256" key="8">
    <source>
        <dbReference type="ARBA" id="ARBA00022840"/>
    </source>
</evidence>
<keyword evidence="8" id="KW-0067">ATP-binding</keyword>
<dbReference type="PROSITE" id="PS51192">
    <property type="entry name" value="HELICASE_ATP_BIND_1"/>
    <property type="match status" value="1"/>
</dbReference>
<dbReference type="GO" id="GO:0005730">
    <property type="term" value="C:nucleolus"/>
    <property type="evidence" value="ECO:0007669"/>
    <property type="project" value="TreeGrafter"/>
</dbReference>
<name>A0AAD8A8P8_DIPPU</name>
<evidence type="ECO:0000256" key="11">
    <source>
        <dbReference type="SAM" id="MobiDB-lite"/>
    </source>
</evidence>
<gene>
    <name evidence="14" type="ORF">L9F63_014437</name>
</gene>
<feature type="domain" description="Helicase ATP-binding" evidence="13">
    <location>
        <begin position="394"/>
        <end position="560"/>
    </location>
</feature>
<keyword evidence="15" id="KW-1185">Reference proteome</keyword>
<evidence type="ECO:0000256" key="4">
    <source>
        <dbReference type="ARBA" id="ARBA00022737"/>
    </source>
</evidence>
<dbReference type="InterPro" id="IPR014001">
    <property type="entry name" value="Helicase_ATP-bd"/>
</dbReference>
<dbReference type="GO" id="GO:0003725">
    <property type="term" value="F:double-stranded RNA binding"/>
    <property type="evidence" value="ECO:0007669"/>
    <property type="project" value="InterPro"/>
</dbReference>
<dbReference type="AlphaFoldDB" id="A0AAD8A8P8"/>
<organism evidence="14 15">
    <name type="scientific">Diploptera punctata</name>
    <name type="common">Pacific beetle cockroach</name>
    <dbReference type="NCBI Taxonomy" id="6984"/>
    <lineage>
        <taxon>Eukaryota</taxon>
        <taxon>Metazoa</taxon>
        <taxon>Ecdysozoa</taxon>
        <taxon>Arthropoda</taxon>
        <taxon>Hexapoda</taxon>
        <taxon>Insecta</taxon>
        <taxon>Pterygota</taxon>
        <taxon>Neoptera</taxon>
        <taxon>Polyneoptera</taxon>
        <taxon>Dictyoptera</taxon>
        <taxon>Blattodea</taxon>
        <taxon>Blaberoidea</taxon>
        <taxon>Blaberidae</taxon>
        <taxon>Diplopterinae</taxon>
        <taxon>Diploptera</taxon>
    </lineage>
</organism>
<dbReference type="PANTHER" id="PTHR18934">
    <property type="entry name" value="ATP-DEPENDENT RNA HELICASE"/>
    <property type="match status" value="1"/>
</dbReference>
<proteinExistence type="inferred from homology"/>
<evidence type="ECO:0000256" key="6">
    <source>
        <dbReference type="ARBA" id="ARBA00022801"/>
    </source>
</evidence>
<evidence type="ECO:0000256" key="7">
    <source>
        <dbReference type="ARBA" id="ARBA00022806"/>
    </source>
</evidence>
<dbReference type="Proteomes" id="UP001233999">
    <property type="component" value="Unassembled WGS sequence"/>
</dbReference>
<dbReference type="CDD" id="cd19854">
    <property type="entry name" value="DSRM_DHX9_rpt1"/>
    <property type="match status" value="1"/>
</dbReference>
<dbReference type="InterPro" id="IPR027417">
    <property type="entry name" value="P-loop_NTPase"/>
</dbReference>
<dbReference type="GO" id="GO:0003724">
    <property type="term" value="F:RNA helicase activity"/>
    <property type="evidence" value="ECO:0007669"/>
    <property type="project" value="UniProtKB-EC"/>
</dbReference>
<dbReference type="PANTHER" id="PTHR18934:SF119">
    <property type="entry name" value="ATP-DEPENDENT RNA HELICASE A"/>
    <property type="match status" value="1"/>
</dbReference>
<keyword evidence="4" id="KW-0677">Repeat</keyword>
<protein>
    <recommendedName>
        <fullName evidence="3">RNA helicase</fullName>
        <ecNumber evidence="3">3.6.4.13</ecNumber>
    </recommendedName>
</protein>
<dbReference type="SMART" id="SM00358">
    <property type="entry name" value="DSRM"/>
    <property type="match status" value="2"/>
</dbReference>
<reference evidence="14" key="1">
    <citation type="journal article" date="2023" name="IScience">
        <title>Live-bearing cockroach genome reveals convergent evolutionary mechanisms linked to viviparity in insects and beyond.</title>
        <authorList>
            <person name="Fouks B."/>
            <person name="Harrison M.C."/>
            <person name="Mikhailova A.A."/>
            <person name="Marchal E."/>
            <person name="English S."/>
            <person name="Carruthers M."/>
            <person name="Jennings E.C."/>
            <person name="Chiamaka E.L."/>
            <person name="Frigard R.A."/>
            <person name="Pippel M."/>
            <person name="Attardo G.M."/>
            <person name="Benoit J.B."/>
            <person name="Bornberg-Bauer E."/>
            <person name="Tobe S.S."/>
        </authorList>
    </citation>
    <scope>NUCLEOTIDE SEQUENCE</scope>
    <source>
        <strain evidence="14">Stay&amp;Tobe</strain>
    </source>
</reference>
<dbReference type="FunFam" id="3.30.160.20:FF:000028">
    <property type="entry name" value="ATP-dependent RNA helicase A"/>
    <property type="match status" value="1"/>
</dbReference>
<dbReference type="CDD" id="cd19855">
    <property type="entry name" value="DSRM_DHX9_rpt2"/>
    <property type="match status" value="1"/>
</dbReference>
<feature type="domain" description="DRBM" evidence="12">
    <location>
        <begin position="174"/>
        <end position="246"/>
    </location>
</feature>
<evidence type="ECO:0000256" key="3">
    <source>
        <dbReference type="ARBA" id="ARBA00012552"/>
    </source>
</evidence>
<dbReference type="InterPro" id="IPR011545">
    <property type="entry name" value="DEAD/DEAH_box_helicase_dom"/>
</dbReference>
<dbReference type="Pfam" id="PF00035">
    <property type="entry name" value="dsrm"/>
    <property type="match status" value="2"/>
</dbReference>
<sequence length="679" mass="75915">MTDIKSFIHQWCTKRKVSPQFDVRPTGPKHRQRFLCEVRVEGFDYVGAGNSTNKKDAQSNAARDFVQYLVRQALVNPKDVPVDLGPVADRTDAPPSDLPAGGPAAPHISLGLTSRPVFQPGMGPNEIGEAYRPYQRDGDKAFTYIDRLAEQQRVEEAEDLDVNASIHGNWTVDNAKSKLHQFMQMHRIQTDYKYTPVGPDHTRSFVAEMSFYVKQLGRTIMGRETGSNKQTASKSCALSIVRQLFHLGVIEAFSGTLKKNKESEQMKPYEVALSPELESQIFNVLEDLQIKPATVLSGEGSAPVSLMTSHVLDDFISSKPQPAGVVPWSPPQPNWNPWTGCNIDEGPLATATMDQISADLATSFRDRMQNDSALQSMVKERNTLPVAAMRGSIMEAINDNPVVIIRGNTGCGKTTQVCQYILDDYIQSGQGAYCNIVVTQPRRISAVSVADRVASERVEQLGLSTGYSVRFESCLPRPYGGIMFCTVGVLLRKLENGLRGVSHVIVDEIHERDVNSDFIMVVIRDMIHTYPDLRLILMSATIDTTLFSEYFNNCPVVEIQGRAYPVQEYFLEDCVQMLNFIPPADTRKRKSKDKDDSEGTIGADEQDENLNKVVSNEYSEQTRNAVGQLSEKEVSFELIEELLKYIKSLQIPGAVLVFLPGWNLIFALMRHLQQHPIFW</sequence>
<dbReference type="GO" id="GO:0043138">
    <property type="term" value="F:3'-5' DNA helicase activity"/>
    <property type="evidence" value="ECO:0007669"/>
    <property type="project" value="TreeGrafter"/>
</dbReference>
<comment type="caution">
    <text evidence="14">The sequence shown here is derived from an EMBL/GenBank/DDBJ whole genome shotgun (WGS) entry which is preliminary data.</text>
</comment>
<evidence type="ECO:0000259" key="12">
    <source>
        <dbReference type="PROSITE" id="PS50137"/>
    </source>
</evidence>
<dbReference type="PROSITE" id="PS00690">
    <property type="entry name" value="DEAH_ATP_HELICASE"/>
    <property type="match status" value="1"/>
</dbReference>
<feature type="domain" description="DRBM" evidence="12">
    <location>
        <begin position="3"/>
        <end position="71"/>
    </location>
</feature>
<keyword evidence="9" id="KW-0539">Nucleus</keyword>
<dbReference type="GO" id="GO:0045944">
    <property type="term" value="P:positive regulation of transcription by RNA polymerase II"/>
    <property type="evidence" value="ECO:0007669"/>
    <property type="project" value="TreeGrafter"/>
</dbReference>
<dbReference type="SUPFAM" id="SSF52540">
    <property type="entry name" value="P-loop containing nucleoside triphosphate hydrolases"/>
    <property type="match status" value="1"/>
</dbReference>
<dbReference type="Gene3D" id="3.30.160.20">
    <property type="match status" value="2"/>
</dbReference>
<keyword evidence="10" id="KW-0694">RNA-binding</keyword>
<comment type="similarity">
    <text evidence="2">Belongs to the DEAD box helicase family. DEAH subfamily.</text>
</comment>
<dbReference type="GO" id="GO:0040029">
    <property type="term" value="P:epigenetic regulation of gene expression"/>
    <property type="evidence" value="ECO:0007669"/>
    <property type="project" value="UniProtKB-ARBA"/>
</dbReference>
<comment type="subcellular location">
    <subcellularLocation>
        <location evidence="1">Nucleus</location>
    </subcellularLocation>
</comment>
<dbReference type="Gene3D" id="3.40.50.300">
    <property type="entry name" value="P-loop containing nucleotide triphosphate hydrolases"/>
    <property type="match status" value="1"/>
</dbReference>
<evidence type="ECO:0000313" key="15">
    <source>
        <dbReference type="Proteomes" id="UP001233999"/>
    </source>
</evidence>
<accession>A0AAD8A8P8</accession>
<dbReference type="FunFam" id="3.30.160.20:FF:000026">
    <property type="entry name" value="ATP-dependent RNA helicase A"/>
    <property type="match status" value="1"/>
</dbReference>
<evidence type="ECO:0000256" key="5">
    <source>
        <dbReference type="ARBA" id="ARBA00022741"/>
    </source>
</evidence>
<evidence type="ECO:0000313" key="14">
    <source>
        <dbReference type="EMBL" id="KAJ9594121.1"/>
    </source>
</evidence>
<evidence type="ECO:0000256" key="9">
    <source>
        <dbReference type="ARBA" id="ARBA00023242"/>
    </source>
</evidence>
<dbReference type="Pfam" id="PF00270">
    <property type="entry name" value="DEAD"/>
    <property type="match status" value="1"/>
</dbReference>
<dbReference type="GO" id="GO:1990904">
    <property type="term" value="C:ribonucleoprotein complex"/>
    <property type="evidence" value="ECO:0007669"/>
    <property type="project" value="TreeGrafter"/>
</dbReference>
<feature type="region of interest" description="Disordered" evidence="11">
    <location>
        <begin position="81"/>
        <end position="104"/>
    </location>
</feature>
<reference evidence="14" key="2">
    <citation type="submission" date="2023-05" db="EMBL/GenBank/DDBJ databases">
        <authorList>
            <person name="Fouks B."/>
        </authorList>
    </citation>
    <scope>NUCLEOTIDE SEQUENCE</scope>
    <source>
        <strain evidence="14">Stay&amp;Tobe</strain>
        <tissue evidence="14">Testes</tissue>
    </source>
</reference>
<dbReference type="SMART" id="SM00487">
    <property type="entry name" value="DEXDc"/>
    <property type="match status" value="1"/>
</dbReference>
<dbReference type="SUPFAM" id="SSF54768">
    <property type="entry name" value="dsRNA-binding domain-like"/>
    <property type="match status" value="2"/>
</dbReference>
<keyword evidence="6" id="KW-0378">Hydrolase</keyword>
<dbReference type="EC" id="3.6.4.13" evidence="3"/>
<dbReference type="InterPro" id="IPR044445">
    <property type="entry name" value="DHX9_DSRM_1"/>
</dbReference>
<dbReference type="InterPro" id="IPR044446">
    <property type="entry name" value="DHX9_DSRM_2"/>
</dbReference>
<dbReference type="InterPro" id="IPR002464">
    <property type="entry name" value="DNA/RNA_helicase_DEAH_CS"/>
</dbReference>
<evidence type="ECO:0000256" key="1">
    <source>
        <dbReference type="ARBA" id="ARBA00004123"/>
    </source>
</evidence>
<evidence type="ECO:0000256" key="10">
    <source>
        <dbReference type="PROSITE-ProRule" id="PRU00266"/>
    </source>
</evidence>
<dbReference type="FunFam" id="3.40.50.300:FF:000284">
    <property type="entry name" value="probable ATP-dependent RNA helicase YTHDC2"/>
    <property type="match status" value="1"/>
</dbReference>
<keyword evidence="7" id="KW-0347">Helicase</keyword>
<evidence type="ECO:0000256" key="2">
    <source>
        <dbReference type="ARBA" id="ARBA00008792"/>
    </source>
</evidence>
<feature type="region of interest" description="Disordered" evidence="11">
    <location>
        <begin position="586"/>
        <end position="606"/>
    </location>
</feature>
<dbReference type="EMBL" id="JASPKZ010003067">
    <property type="protein sequence ID" value="KAJ9594121.1"/>
    <property type="molecule type" value="Genomic_DNA"/>
</dbReference>
<dbReference type="GO" id="GO:0005524">
    <property type="term" value="F:ATP binding"/>
    <property type="evidence" value="ECO:0007669"/>
    <property type="project" value="UniProtKB-KW"/>
</dbReference>
<keyword evidence="5" id="KW-0547">Nucleotide-binding</keyword>
<evidence type="ECO:0000259" key="13">
    <source>
        <dbReference type="PROSITE" id="PS51192"/>
    </source>
</evidence>